<keyword evidence="3" id="KW-0804">Transcription</keyword>
<evidence type="ECO:0000259" key="4">
    <source>
        <dbReference type="PROSITE" id="PS50949"/>
    </source>
</evidence>
<name>A0ABW2FRA1_9ACTN</name>
<dbReference type="SMART" id="SM00345">
    <property type="entry name" value="HTH_GNTR"/>
    <property type="match status" value="1"/>
</dbReference>
<evidence type="ECO:0000313" key="5">
    <source>
        <dbReference type="EMBL" id="MFC7178421.1"/>
    </source>
</evidence>
<protein>
    <submittedName>
        <fullName evidence="5">GntR family transcriptional regulator</fullName>
    </submittedName>
</protein>
<keyword evidence="2" id="KW-0238">DNA-binding</keyword>
<dbReference type="Gene3D" id="3.40.1410.10">
    <property type="entry name" value="Chorismate lyase-like"/>
    <property type="match status" value="1"/>
</dbReference>
<reference evidence="6" key="1">
    <citation type="journal article" date="2019" name="Int. J. Syst. Evol. Microbiol.">
        <title>The Global Catalogue of Microorganisms (GCM) 10K type strain sequencing project: providing services to taxonomists for standard genome sequencing and annotation.</title>
        <authorList>
            <consortium name="The Broad Institute Genomics Platform"/>
            <consortium name="The Broad Institute Genome Sequencing Center for Infectious Disease"/>
            <person name="Wu L."/>
            <person name="Ma J."/>
        </authorList>
    </citation>
    <scope>NUCLEOTIDE SEQUENCE [LARGE SCALE GENOMIC DNA]</scope>
    <source>
        <strain evidence="6">CGMCC 1.12859</strain>
    </source>
</reference>
<dbReference type="PANTHER" id="PTHR44846">
    <property type="entry name" value="MANNOSYL-D-GLYCERATE TRANSPORT/METABOLISM SYSTEM REPRESSOR MNGR-RELATED"/>
    <property type="match status" value="1"/>
</dbReference>
<dbReference type="InterPro" id="IPR011663">
    <property type="entry name" value="UTRA"/>
</dbReference>
<gene>
    <name evidence="5" type="ORF">ACFQMG_02450</name>
</gene>
<evidence type="ECO:0000256" key="1">
    <source>
        <dbReference type="ARBA" id="ARBA00023015"/>
    </source>
</evidence>
<dbReference type="InterPro" id="IPR036390">
    <property type="entry name" value="WH_DNA-bd_sf"/>
</dbReference>
<dbReference type="SUPFAM" id="SSF64288">
    <property type="entry name" value="Chorismate lyase-like"/>
    <property type="match status" value="1"/>
</dbReference>
<dbReference type="Pfam" id="PF07702">
    <property type="entry name" value="UTRA"/>
    <property type="match status" value="1"/>
</dbReference>
<accession>A0ABW2FRA1</accession>
<dbReference type="InterPro" id="IPR050679">
    <property type="entry name" value="Bact_HTH_transcr_reg"/>
</dbReference>
<dbReference type="PROSITE" id="PS50949">
    <property type="entry name" value="HTH_GNTR"/>
    <property type="match status" value="1"/>
</dbReference>
<comment type="caution">
    <text evidence="5">The sequence shown here is derived from an EMBL/GenBank/DDBJ whole genome shotgun (WGS) entry which is preliminary data.</text>
</comment>
<dbReference type="Pfam" id="PF00392">
    <property type="entry name" value="GntR"/>
    <property type="match status" value="1"/>
</dbReference>
<dbReference type="PANTHER" id="PTHR44846:SF17">
    <property type="entry name" value="GNTR-FAMILY TRANSCRIPTIONAL REGULATOR"/>
    <property type="match status" value="1"/>
</dbReference>
<evidence type="ECO:0000256" key="3">
    <source>
        <dbReference type="ARBA" id="ARBA00023163"/>
    </source>
</evidence>
<keyword evidence="1" id="KW-0805">Transcription regulation</keyword>
<dbReference type="Proteomes" id="UP001596435">
    <property type="component" value="Unassembled WGS sequence"/>
</dbReference>
<dbReference type="InterPro" id="IPR028978">
    <property type="entry name" value="Chorismate_lyase_/UTRA_dom_sf"/>
</dbReference>
<dbReference type="SUPFAM" id="SSF46785">
    <property type="entry name" value="Winged helix' DNA-binding domain"/>
    <property type="match status" value="1"/>
</dbReference>
<dbReference type="CDD" id="cd07377">
    <property type="entry name" value="WHTH_GntR"/>
    <property type="match status" value="1"/>
</dbReference>
<dbReference type="Gene3D" id="1.10.10.10">
    <property type="entry name" value="Winged helix-like DNA-binding domain superfamily/Winged helix DNA-binding domain"/>
    <property type="match status" value="1"/>
</dbReference>
<proteinExistence type="predicted"/>
<dbReference type="RefSeq" id="WP_345707396.1">
    <property type="nucleotide sequence ID" value="NZ_BAABKV010000001.1"/>
</dbReference>
<feature type="domain" description="HTH gntR-type" evidence="4">
    <location>
        <begin position="6"/>
        <end position="74"/>
    </location>
</feature>
<dbReference type="SMART" id="SM00866">
    <property type="entry name" value="UTRA"/>
    <property type="match status" value="1"/>
</dbReference>
<sequence>MGELGRPAYLRLADALRAEILSGGREPGSRMPSIADLCRDHGLSEQPVRQALRVLAAEGLTEGRPGSGTYVRHRPAPARIARGRYRAAGSPFAAESRARGVEPSWTHESQKTYATTALAVRLGIAEGDPVMQSQYVFLADDEPAQLSTSWEPLAVTEGSIVVLPELGPLAGCGVVERMAHIGVTVTRVTEEVTARPVLEIEAGPLGIPLGSTVLAIERTHWAGELAVETADIVLSADRFRLAYEIEIPPGCGSIVQGSAGSPGGV</sequence>
<dbReference type="InterPro" id="IPR036388">
    <property type="entry name" value="WH-like_DNA-bd_sf"/>
</dbReference>
<evidence type="ECO:0000256" key="2">
    <source>
        <dbReference type="ARBA" id="ARBA00023125"/>
    </source>
</evidence>
<evidence type="ECO:0000313" key="6">
    <source>
        <dbReference type="Proteomes" id="UP001596435"/>
    </source>
</evidence>
<dbReference type="InterPro" id="IPR000524">
    <property type="entry name" value="Tscrpt_reg_HTH_GntR"/>
</dbReference>
<keyword evidence="6" id="KW-1185">Reference proteome</keyword>
<organism evidence="5 6">
    <name type="scientific">Kitasatospora paranensis</name>
    <dbReference type="NCBI Taxonomy" id="258053"/>
    <lineage>
        <taxon>Bacteria</taxon>
        <taxon>Bacillati</taxon>
        <taxon>Actinomycetota</taxon>
        <taxon>Actinomycetes</taxon>
        <taxon>Kitasatosporales</taxon>
        <taxon>Streptomycetaceae</taxon>
        <taxon>Kitasatospora</taxon>
    </lineage>
</organism>
<dbReference type="EMBL" id="JBHTAJ010000003">
    <property type="protein sequence ID" value="MFC7178421.1"/>
    <property type="molecule type" value="Genomic_DNA"/>
</dbReference>